<dbReference type="AlphaFoldDB" id="A0A835HN61"/>
<proteinExistence type="predicted"/>
<dbReference type="Proteomes" id="UP000631114">
    <property type="component" value="Unassembled WGS sequence"/>
</dbReference>
<evidence type="ECO:0000313" key="1">
    <source>
        <dbReference type="EMBL" id="KAF9601113.1"/>
    </source>
</evidence>
<accession>A0A835HN61</accession>
<organism evidence="1 2">
    <name type="scientific">Coptis chinensis</name>
    <dbReference type="NCBI Taxonomy" id="261450"/>
    <lineage>
        <taxon>Eukaryota</taxon>
        <taxon>Viridiplantae</taxon>
        <taxon>Streptophyta</taxon>
        <taxon>Embryophyta</taxon>
        <taxon>Tracheophyta</taxon>
        <taxon>Spermatophyta</taxon>
        <taxon>Magnoliopsida</taxon>
        <taxon>Ranunculales</taxon>
        <taxon>Ranunculaceae</taxon>
        <taxon>Coptidoideae</taxon>
        <taxon>Coptis</taxon>
    </lineage>
</organism>
<gene>
    <name evidence="1" type="ORF">IFM89_017018</name>
</gene>
<reference evidence="1 2" key="1">
    <citation type="submission" date="2020-10" db="EMBL/GenBank/DDBJ databases">
        <title>The Coptis chinensis genome and diversification of protoberbering-type alkaloids.</title>
        <authorList>
            <person name="Wang B."/>
            <person name="Shu S."/>
            <person name="Song C."/>
            <person name="Liu Y."/>
        </authorList>
    </citation>
    <scope>NUCLEOTIDE SEQUENCE [LARGE SCALE GENOMIC DNA]</scope>
    <source>
        <strain evidence="1">HL-2020</strain>
        <tissue evidence="1">Leaf</tissue>
    </source>
</reference>
<feature type="non-terminal residue" evidence="1">
    <location>
        <position position="1"/>
    </location>
</feature>
<protein>
    <submittedName>
        <fullName evidence="1">Uncharacterized protein</fullName>
    </submittedName>
</protein>
<name>A0A835HN61_9MAGN</name>
<keyword evidence="2" id="KW-1185">Reference proteome</keyword>
<sequence>TVSEVETLNELVKKLSSWIIDYGLIHKRNFSWPYSGTATSRVSLQIGSFASFSIRIGYCKYECYVISWSYASIHFCG</sequence>
<comment type="caution">
    <text evidence="1">The sequence shown here is derived from an EMBL/GenBank/DDBJ whole genome shotgun (WGS) entry which is preliminary data.</text>
</comment>
<dbReference type="EMBL" id="JADFTS010000006">
    <property type="protein sequence ID" value="KAF9601113.1"/>
    <property type="molecule type" value="Genomic_DNA"/>
</dbReference>
<evidence type="ECO:0000313" key="2">
    <source>
        <dbReference type="Proteomes" id="UP000631114"/>
    </source>
</evidence>